<dbReference type="OrthoDB" id="9804872at2"/>
<keyword evidence="1" id="KW-0472">Membrane</keyword>
<evidence type="ECO:0000256" key="1">
    <source>
        <dbReference type="SAM" id="Phobius"/>
    </source>
</evidence>
<dbReference type="InterPro" id="IPR021878">
    <property type="entry name" value="TgpA_N"/>
</dbReference>
<dbReference type="AlphaFoldDB" id="W8QY67"/>
<dbReference type="Pfam" id="PF13559">
    <property type="entry name" value="DUF4129"/>
    <property type="match status" value="1"/>
</dbReference>
<dbReference type="RefSeq" id="WP_025241405.1">
    <property type="nucleotide sequence ID" value="NZ_CP007441.1"/>
</dbReference>
<proteinExistence type="predicted"/>
<feature type="transmembrane region" description="Helical" evidence="1">
    <location>
        <begin position="550"/>
        <end position="570"/>
    </location>
</feature>
<feature type="transmembrane region" description="Helical" evidence="1">
    <location>
        <begin position="58"/>
        <end position="74"/>
    </location>
</feature>
<protein>
    <submittedName>
        <fullName evidence="3">Transglutaminase</fullName>
    </submittedName>
</protein>
<sequence length="672" mass="75447">MSTQQTIPRNGLIWLLVAQVLVILPHLNHLPLWIIGLWLACATWRVQIFRMRARYPRSWVKVLMMIGAGGGVFLSRGSLIGLDAGVVLLIAAFILKLVEMRSRRDAWVLILLGFFAVTTSYLFNDSLPAGLYSLLPVTVLLAAMIGLQQSSTDTHPWPTLRLAGSLLLQAVPLMLVLFVLFPRMGPLWSLPQPRDRGVTGLSDSMSPGDIAQLSRSAGLAFRASFEGLIPERDQLYWRAVTFERFDGRRWSQSLAAQIPGAPDWIPGTSVVSYSVVMQPSGRPWLYALDVAQVDAGDVRLMPDFHLQRSRPIDQALLYQVTSWPDSRREPAASDATLERALQLPAQGNPRSRAWAEQLRRDHSDPAALVQALLQHFNRQPYRYTLKPSAVGADIVDGFLFDTLNGFCIHYAGAMTFVLRAASIPARVVAGYQGGEINPTGNYLSVRQLDAHAWVEYWSAGRGWISIDPTFQVAPERIELGLEDALSDEETLLDDSPLALRRYRDIGWLNQLRFGWDNLNYGWQRWVLGYGGERQLDMLKGLFGKLDAGKLGLLTVAAAVLLMAILASLLLKPWRREHDPQLRLFQKFERLLARHGIEREVGEGARDFAERASALVPTVAELIQDFARLYEMTRYAGQPASRSEMQASLARLRRQLPWRSGTGRKRKTEPDER</sequence>
<keyword evidence="1" id="KW-0812">Transmembrane</keyword>
<dbReference type="SMART" id="SM00460">
    <property type="entry name" value="TGc"/>
    <property type="match status" value="1"/>
</dbReference>
<organism evidence="3 4">
    <name type="scientific">Stutzerimonas stutzeri</name>
    <name type="common">Pseudomonas stutzeri</name>
    <dbReference type="NCBI Taxonomy" id="316"/>
    <lineage>
        <taxon>Bacteria</taxon>
        <taxon>Pseudomonadati</taxon>
        <taxon>Pseudomonadota</taxon>
        <taxon>Gammaproteobacteria</taxon>
        <taxon>Pseudomonadales</taxon>
        <taxon>Pseudomonadaceae</taxon>
        <taxon>Stutzerimonas</taxon>
    </lineage>
</organism>
<dbReference type="Proteomes" id="UP000019522">
    <property type="component" value="Chromosome"/>
</dbReference>
<dbReference type="PATRIC" id="fig|316.77.peg.1787"/>
<dbReference type="Pfam" id="PF01841">
    <property type="entry name" value="Transglut_core"/>
    <property type="match status" value="1"/>
</dbReference>
<evidence type="ECO:0000313" key="3">
    <source>
        <dbReference type="EMBL" id="AHL75234.1"/>
    </source>
</evidence>
<dbReference type="Pfam" id="PF11992">
    <property type="entry name" value="TgpA_N"/>
    <property type="match status" value="1"/>
</dbReference>
<dbReference type="InterPro" id="IPR038765">
    <property type="entry name" value="Papain-like_cys_pep_sf"/>
</dbReference>
<dbReference type="PANTHER" id="PTHR42736:SF1">
    <property type="entry name" value="PROTEIN-GLUTAMINE GAMMA-GLUTAMYLTRANSFERASE"/>
    <property type="match status" value="1"/>
</dbReference>
<gene>
    <name evidence="3" type="ORF">CH92_08945</name>
</gene>
<reference evidence="3 4" key="2">
    <citation type="submission" date="2014-03" db="EMBL/GenBank/DDBJ databases">
        <authorList>
            <person name="Baltrus D."/>
            <person name="Dougherty K."/>
        </authorList>
    </citation>
    <scope>NUCLEOTIDE SEQUENCE</scope>
    <source>
        <strain evidence="3 4">28a24</strain>
    </source>
</reference>
<evidence type="ECO:0000259" key="2">
    <source>
        <dbReference type="SMART" id="SM00460"/>
    </source>
</evidence>
<accession>W8QY67</accession>
<keyword evidence="1" id="KW-1133">Transmembrane helix</keyword>
<feature type="transmembrane region" description="Helical" evidence="1">
    <location>
        <begin position="105"/>
        <end position="123"/>
    </location>
</feature>
<feature type="domain" description="Transglutaminase-like" evidence="2">
    <location>
        <begin position="399"/>
        <end position="470"/>
    </location>
</feature>
<reference evidence="4" key="1">
    <citation type="journal article" date="2014" name="Genome Announc.">
        <title>Complete Genome Sequence of the Highly Transformable Pseudomonas stutzeri Strain 28a24.</title>
        <authorList>
            <person name="Smith B.A."/>
            <person name="Dougherty K.M."/>
            <person name="Baltrus D.A."/>
        </authorList>
    </citation>
    <scope>NUCLEOTIDE SEQUENCE [LARGE SCALE GENOMIC DNA]</scope>
    <source>
        <strain evidence="4">28a24</strain>
    </source>
</reference>
<dbReference type="EMBL" id="CP007441">
    <property type="protein sequence ID" value="AHL75234.1"/>
    <property type="molecule type" value="Genomic_DNA"/>
</dbReference>
<feature type="transmembrane region" description="Helical" evidence="1">
    <location>
        <begin position="80"/>
        <end position="98"/>
    </location>
</feature>
<dbReference type="SUPFAM" id="SSF54001">
    <property type="entry name" value="Cysteine proteinases"/>
    <property type="match status" value="1"/>
</dbReference>
<dbReference type="PANTHER" id="PTHR42736">
    <property type="entry name" value="PROTEIN-GLUTAMINE GAMMA-GLUTAMYLTRANSFERASE"/>
    <property type="match status" value="1"/>
</dbReference>
<evidence type="ECO:0000313" key="4">
    <source>
        <dbReference type="Proteomes" id="UP000019522"/>
    </source>
</evidence>
<dbReference type="InterPro" id="IPR052901">
    <property type="entry name" value="Bact_TGase-like"/>
</dbReference>
<dbReference type="InterPro" id="IPR002931">
    <property type="entry name" value="Transglutaminase-like"/>
</dbReference>
<dbReference type="InterPro" id="IPR025403">
    <property type="entry name" value="TgpA-like_C"/>
</dbReference>
<feature type="transmembrane region" description="Helical" evidence="1">
    <location>
        <begin position="159"/>
        <end position="181"/>
    </location>
</feature>
<dbReference type="KEGG" id="pstt:CH92_08945"/>
<feature type="transmembrane region" description="Helical" evidence="1">
    <location>
        <begin position="129"/>
        <end position="147"/>
    </location>
</feature>
<name>W8QY67_STUST</name>
<dbReference type="Gene3D" id="3.10.620.30">
    <property type="match status" value="1"/>
</dbReference>